<dbReference type="InterPro" id="IPR051906">
    <property type="entry name" value="TolC-like"/>
</dbReference>
<evidence type="ECO:0000256" key="6">
    <source>
        <dbReference type="ARBA" id="ARBA00023136"/>
    </source>
</evidence>
<comment type="caution">
    <text evidence="9">The sequence shown here is derived from an EMBL/GenBank/DDBJ whole genome shotgun (WGS) entry which is preliminary data.</text>
</comment>
<dbReference type="Proteomes" id="UP001524499">
    <property type="component" value="Unassembled WGS sequence"/>
</dbReference>
<dbReference type="EMBL" id="JANIBJ010000023">
    <property type="protein sequence ID" value="MCQ8105065.1"/>
    <property type="molecule type" value="Genomic_DNA"/>
</dbReference>
<dbReference type="Gene3D" id="1.20.1600.10">
    <property type="entry name" value="Outer membrane efflux proteins (OEP)"/>
    <property type="match status" value="1"/>
</dbReference>
<dbReference type="PANTHER" id="PTHR30026:SF20">
    <property type="entry name" value="OUTER MEMBRANE PROTEIN TOLC"/>
    <property type="match status" value="1"/>
</dbReference>
<keyword evidence="10" id="KW-1185">Reference proteome</keyword>
<dbReference type="RefSeq" id="WP_256602945.1">
    <property type="nucleotide sequence ID" value="NZ_JANIBJ010000023.1"/>
</dbReference>
<evidence type="ECO:0000313" key="10">
    <source>
        <dbReference type="Proteomes" id="UP001524499"/>
    </source>
</evidence>
<keyword evidence="6" id="KW-0472">Membrane</keyword>
<keyword evidence="7" id="KW-0998">Cell outer membrane</keyword>
<evidence type="ECO:0000256" key="4">
    <source>
        <dbReference type="ARBA" id="ARBA00022452"/>
    </source>
</evidence>
<accession>A0ABT1THY1</accession>
<proteinExistence type="inferred from homology"/>
<keyword evidence="8" id="KW-0732">Signal</keyword>
<keyword evidence="5" id="KW-0812">Transmembrane</keyword>
<feature type="signal peptide" evidence="8">
    <location>
        <begin position="1"/>
        <end position="22"/>
    </location>
</feature>
<feature type="chain" id="PRO_5045170125" evidence="8">
    <location>
        <begin position="23"/>
        <end position="473"/>
    </location>
</feature>
<dbReference type="InterPro" id="IPR003423">
    <property type="entry name" value="OMP_efflux"/>
</dbReference>
<evidence type="ECO:0000256" key="5">
    <source>
        <dbReference type="ARBA" id="ARBA00022692"/>
    </source>
</evidence>
<dbReference type="PANTHER" id="PTHR30026">
    <property type="entry name" value="OUTER MEMBRANE PROTEIN TOLC"/>
    <property type="match status" value="1"/>
</dbReference>
<evidence type="ECO:0000256" key="2">
    <source>
        <dbReference type="ARBA" id="ARBA00007613"/>
    </source>
</evidence>
<evidence type="ECO:0000256" key="8">
    <source>
        <dbReference type="SAM" id="SignalP"/>
    </source>
</evidence>
<comment type="subcellular location">
    <subcellularLocation>
        <location evidence="1">Cell outer membrane</location>
    </subcellularLocation>
</comment>
<dbReference type="Pfam" id="PF02321">
    <property type="entry name" value="OEP"/>
    <property type="match status" value="2"/>
</dbReference>
<evidence type="ECO:0000256" key="1">
    <source>
        <dbReference type="ARBA" id="ARBA00004442"/>
    </source>
</evidence>
<name>A0ABT1THY1_9GAMM</name>
<comment type="similarity">
    <text evidence="2">Belongs to the outer membrane factor (OMF) (TC 1.B.17) family.</text>
</comment>
<evidence type="ECO:0000256" key="3">
    <source>
        <dbReference type="ARBA" id="ARBA00022448"/>
    </source>
</evidence>
<keyword evidence="3" id="KW-0813">Transport</keyword>
<protein>
    <submittedName>
        <fullName evidence="9">TolC family protein</fullName>
    </submittedName>
</protein>
<keyword evidence="4" id="KW-1134">Transmembrane beta strand</keyword>
<dbReference type="SUPFAM" id="SSF56954">
    <property type="entry name" value="Outer membrane efflux proteins (OEP)"/>
    <property type="match status" value="1"/>
</dbReference>
<reference evidence="9 10" key="1">
    <citation type="submission" date="2022-07" db="EMBL/GenBank/DDBJ databases">
        <title>Methylomonas rivi sp. nov., Methylomonas rosea sp. nov., Methylomonas aureus sp. nov. and Methylomonas subterranea sp. nov., four novel methanotrophs isolated from a freshwater creek and the deep terrestrial subsurface.</title>
        <authorList>
            <person name="Abin C."/>
            <person name="Sankaranarayanan K."/>
            <person name="Garner C."/>
            <person name="Sindelar R."/>
            <person name="Kotary K."/>
            <person name="Garner R."/>
            <person name="Barclay S."/>
            <person name="Lawson P."/>
            <person name="Krumholz L."/>
        </authorList>
    </citation>
    <scope>NUCLEOTIDE SEQUENCE [LARGE SCALE GENOMIC DNA]</scope>
    <source>
        <strain evidence="9 10">SURF-2</strain>
    </source>
</reference>
<organism evidence="9 10">
    <name type="scientific">Methylomonas subterranea</name>
    <dbReference type="NCBI Taxonomy" id="2952225"/>
    <lineage>
        <taxon>Bacteria</taxon>
        <taxon>Pseudomonadati</taxon>
        <taxon>Pseudomonadota</taxon>
        <taxon>Gammaproteobacteria</taxon>
        <taxon>Methylococcales</taxon>
        <taxon>Methylococcaceae</taxon>
        <taxon>Methylomonas</taxon>
    </lineage>
</organism>
<evidence type="ECO:0000256" key="7">
    <source>
        <dbReference type="ARBA" id="ARBA00023237"/>
    </source>
</evidence>
<sequence>MALKQIAPSLVLTFLTLSVAGAENDPQRQLSLDDCIRIALEKHQSLNVSAANLAMAEAQYQQAMSAYWPRIAAQVNASRADQDRTFAMDGQFSLPRNMTAALGGALGPQVGAALAQPIPINMDVKLADRDLMQSSLNLTYPVFTGLKREALVAQAEKGVKLAEQGQRKTNLEVVRDVKKYFYAAQFARQMEKLADDTLERFKALEGLTEQLYQHGSLKVKKTDYLRTKTTTAVTRTLLSEARYAREMAHEALGNAMGQGWDESFMLAEPEAATPVNADLQQLVEAARNFNPDIQQLKLAVQISDDQIIEARSGYFPLIGVQAEVYDIQTPYHGGLTNAANRDGWTIGVGMQWNLFDGFQTAGRVNQAKAQQRKLESQQILLDQAMALRIKQQFLSIRSANEQTRDSREAVGFASENRKLHVRAYQDELVETKDVIEAQIVETFAQSTHYRARHALEMGLLELEYLIGRNAQSL</sequence>
<gene>
    <name evidence="9" type="ORF">NP590_13190</name>
</gene>
<evidence type="ECO:0000313" key="9">
    <source>
        <dbReference type="EMBL" id="MCQ8105065.1"/>
    </source>
</evidence>